<evidence type="ECO:0000256" key="3">
    <source>
        <dbReference type="ARBA" id="ARBA00022833"/>
    </source>
</evidence>
<evidence type="ECO:0000313" key="8">
    <source>
        <dbReference type="Proteomes" id="UP001317705"/>
    </source>
</evidence>
<dbReference type="InterPro" id="IPR036388">
    <property type="entry name" value="WH-like_DNA-bd_sf"/>
</dbReference>
<dbReference type="Proteomes" id="UP001317705">
    <property type="component" value="Chromosome"/>
</dbReference>
<dbReference type="Pfam" id="PF01475">
    <property type="entry name" value="FUR"/>
    <property type="match status" value="1"/>
</dbReference>
<evidence type="ECO:0000313" key="7">
    <source>
        <dbReference type="EMBL" id="BDV41322.1"/>
    </source>
</evidence>
<dbReference type="Gene3D" id="3.30.1490.190">
    <property type="match status" value="1"/>
</dbReference>
<accession>A0ABN6VT26</accession>
<evidence type="ECO:0000256" key="6">
    <source>
        <dbReference type="ARBA" id="ARBA00023163"/>
    </source>
</evidence>
<dbReference type="InterPro" id="IPR043135">
    <property type="entry name" value="Fur_C"/>
</dbReference>
<keyword evidence="6" id="KW-0804">Transcription</keyword>
<dbReference type="RefSeq" id="WP_282001302.1">
    <property type="nucleotide sequence ID" value="NZ_AP027151.1"/>
</dbReference>
<protein>
    <submittedName>
        <fullName evidence="7">Transcriptional repressor</fullName>
    </submittedName>
</protein>
<evidence type="ECO:0000256" key="1">
    <source>
        <dbReference type="ARBA" id="ARBA00007957"/>
    </source>
</evidence>
<sequence>MKFQPAFKDNKIKHLEECCRKEGLPVTIQRRLVLEALAERTDHPSADQLFEAVRDRLPGISRTTVYRVLETLEELGVVQRINHQEARVRFDAETRHHHHLLCTRCHKVVDLRDPELDKLNLPPFNNEGFAVSGFTITVSGICPACRD</sequence>
<dbReference type="InterPro" id="IPR036390">
    <property type="entry name" value="WH_DNA-bd_sf"/>
</dbReference>
<evidence type="ECO:0000256" key="5">
    <source>
        <dbReference type="ARBA" id="ARBA00023125"/>
    </source>
</evidence>
<dbReference type="EMBL" id="AP027151">
    <property type="protein sequence ID" value="BDV41322.1"/>
    <property type="molecule type" value="Genomic_DNA"/>
</dbReference>
<keyword evidence="8" id="KW-1185">Reference proteome</keyword>
<keyword evidence="5" id="KW-0238">DNA-binding</keyword>
<dbReference type="PANTHER" id="PTHR33202:SF7">
    <property type="entry name" value="FERRIC UPTAKE REGULATION PROTEIN"/>
    <property type="match status" value="1"/>
</dbReference>
<name>A0ABN6VT26_9BACT</name>
<keyword evidence="4" id="KW-0805">Transcription regulation</keyword>
<dbReference type="PANTHER" id="PTHR33202">
    <property type="entry name" value="ZINC UPTAKE REGULATION PROTEIN"/>
    <property type="match status" value="1"/>
</dbReference>
<organism evidence="7 8">
    <name type="scientific">Geotalea uraniireducens</name>
    <dbReference type="NCBI Taxonomy" id="351604"/>
    <lineage>
        <taxon>Bacteria</taxon>
        <taxon>Pseudomonadati</taxon>
        <taxon>Thermodesulfobacteriota</taxon>
        <taxon>Desulfuromonadia</taxon>
        <taxon>Geobacterales</taxon>
        <taxon>Geobacteraceae</taxon>
        <taxon>Geotalea</taxon>
    </lineage>
</organism>
<keyword evidence="2" id="KW-0678">Repressor</keyword>
<evidence type="ECO:0000256" key="4">
    <source>
        <dbReference type="ARBA" id="ARBA00023015"/>
    </source>
</evidence>
<gene>
    <name evidence="7" type="ORF">GURASL_02450</name>
</gene>
<dbReference type="SUPFAM" id="SSF46785">
    <property type="entry name" value="Winged helix' DNA-binding domain"/>
    <property type="match status" value="1"/>
</dbReference>
<dbReference type="Gene3D" id="1.10.10.10">
    <property type="entry name" value="Winged helix-like DNA-binding domain superfamily/Winged helix DNA-binding domain"/>
    <property type="match status" value="1"/>
</dbReference>
<evidence type="ECO:0000256" key="2">
    <source>
        <dbReference type="ARBA" id="ARBA00022491"/>
    </source>
</evidence>
<proteinExistence type="inferred from homology"/>
<dbReference type="InterPro" id="IPR002481">
    <property type="entry name" value="FUR"/>
</dbReference>
<comment type="similarity">
    <text evidence="1">Belongs to the Fur family.</text>
</comment>
<reference evidence="7 8" key="1">
    <citation type="submission" date="2022-12" db="EMBL/GenBank/DDBJ databases">
        <title>Polyphasic characterization of Geotalea uranireducens NIT-SL11 newly isolated from a complex of sewage sludge and microbially reduced graphene oxide.</title>
        <authorList>
            <person name="Xie L."/>
            <person name="Yoshida N."/>
            <person name="Meng L."/>
        </authorList>
    </citation>
    <scope>NUCLEOTIDE SEQUENCE [LARGE SCALE GENOMIC DNA]</scope>
    <source>
        <strain evidence="7 8">NIT-SL11</strain>
    </source>
</reference>
<dbReference type="CDD" id="cd07153">
    <property type="entry name" value="Fur_like"/>
    <property type="match status" value="1"/>
</dbReference>
<keyword evidence="3" id="KW-0862">Zinc</keyword>